<dbReference type="Proteomes" id="UP001190700">
    <property type="component" value="Unassembled WGS sequence"/>
</dbReference>
<protein>
    <recommendedName>
        <fullName evidence="3">CEMIP beta-helix domain-containing protein</fullName>
    </recommendedName>
</protein>
<sequence length="1788" mass="193447">MRANSTNEYVTQDSGFYTENGQVKLCNSSDELFSYYDSQDHFEHGIPNYCDATLCIYPDYFAQDCDCTGITQSTETCPSGTSYVCCTPLNQNAKACYCLGHTDYATNNSAAIRDAGVSVTNGLPVCQNGTACNAAACFAPSPPPLVLPPLPPPPTPPTASPSTASPTSTPNQITPNPTTHIVTAAPITITPPSPPSPPPQPTSADPDNFTSCETIINCEYNNTKGEIYRIRNNANTLGEGECDHAYAMDVQPKYRTDDLNDGYVFIYAKTSAYGLVGSCIDYDTSSSLLYSGSSMCDARKCVYPDYANTVCDCGNQHILNAIQGSDDASGCTPSGVSQTNGGNSNCVCWRDNTLTLKWWCLDVSGMSGRYPANVTEIRNGTGCDATTCNVGPRQPRPPPPTPPLLPPPPSPPCPPTSPSPPIPPPHPDLPTSPPPSPPGSYPTAPYLVSEVLHGADGVTNFNAYRAEYVNEFMSSRSMGYDGVSGIGLGLNGDFVDESHDYFTLTLKACGIGTKKTMLKWPLTHAAGHPSHTTGWGNVDNDSDWGTYVHSVGTQINFATLEGYSSAAKLNESVLVVESPGHDMTQQTPYYISQSSTTLLGIVVRRGGILFMDDMNSALNLHFLIVESGGLFQAGTHHSDAHRFKSFLTITYEHDHWVDAGNAPITASQYSLEVLHPGVKLAPVFVTYEVNGTTVNASRQVKDFSGNSGNNFGVAKGAAVFFNGNYQLNARVPGRVPYTGTWSVNRTCGDGEHCRRDVGDTTREMQGNSSDDAAPVASSYPMTWARLGQKHNVGDQLLRLDPKDCVNGGWQVDDLVVLTAAPYQFAPEDRDRAVGAPRFWMNHPQNSASYHGNEYALEKYSRYLSGVQSENGDTGVEVVRIASVVNAQTYGLAESLKYNHDVTVEHLKNEGQTADVHVGTHAALLTRRIVVTSSLTSGGGGCNNIPSEALQPHRNGGGGRVVMNNDEAPPVYANVPHVAADVYECLKNAEPAQRLEPPNASWLFGTSHLEPGCNTMFGAEQKFRYGSAVSLDGVEMRRTGTAPNFGRLGTYGVHFHIAGYPRSFTGYLRDPTHTRELRVVSCSIWMSFARFITVHGTMETLQRNNVGFLAYGSGYFLEDGTELDNVLDHNTGIAALSTIANSYWNPAPVFSFVATDYSVMSAFWFKNNLNTMSRNLACNSPSPVLGAWYVPQITQILRGPSTVCIGSPSLDLPGTASKGVAQSQSSADLKGLDGCDISKPYASNGPSKCMDVHGTDCRCLSGHQYQPDIRSVDALRGYADCYVPTNFTFRFVEKTTEINGSGRIYGSYCNLYTSRADAPILLNAENVVYGMAGFYSEFPEMLRTDANGYMIGIDQTYSFYSCVEKYQGSGYNKFYCTQFLPVDGWNTCTDQLGQGEYMSSVYKTAYNGSDPAIDTPKNHPGVSSEQYCSTQSGATCQSNVGMENAWYTVPKIFSSLLLWRTGKSQTQIYLGAIWTKDAPPWCLGCALLMGANGSKITYTIYDDSHVPDFQFLSTQIVGGFDLTAPNPPMPGVYAVYDDLLLQGSLSLPQNTAVFTGNATLIDQSSILDLSAEGLLNDVALYENHPRYAQHVASNLPDATQAGVASLFVDASRIRSSMVPADYKDHINHTKCKTCVDYVLLDGIQFFDFATRRFTRNKVTLHYTSSARSLDNPTVSLDKHVDDDAFVCDSDTTKTCPTDTAKYLTVCDLNAPHAIARSKETGKAIVGAMIGNIFDTNAGRALGERVCTALAKVPAMLAPADADGHAYGSSSNEVVCVNRYCNKHNLTLLW</sequence>
<dbReference type="InterPro" id="IPR052387">
    <property type="entry name" value="Fibrocystin"/>
</dbReference>
<feature type="domain" description="CEMIP beta-helix" evidence="3">
    <location>
        <begin position="1016"/>
        <end position="1189"/>
    </location>
</feature>
<evidence type="ECO:0000256" key="1">
    <source>
        <dbReference type="ARBA" id="ARBA00022729"/>
    </source>
</evidence>
<keyword evidence="5" id="KW-1185">Reference proteome</keyword>
<feature type="compositionally biased region" description="Pro residues" evidence="2">
    <location>
        <begin position="189"/>
        <end position="201"/>
    </location>
</feature>
<evidence type="ECO:0000313" key="4">
    <source>
        <dbReference type="EMBL" id="KAK3250496.1"/>
    </source>
</evidence>
<reference evidence="4 5" key="1">
    <citation type="journal article" date="2015" name="Genome Biol. Evol.">
        <title>Comparative Genomics of a Bacterivorous Green Alga Reveals Evolutionary Causalities and Consequences of Phago-Mixotrophic Mode of Nutrition.</title>
        <authorList>
            <person name="Burns J.A."/>
            <person name="Paasch A."/>
            <person name="Narechania A."/>
            <person name="Kim E."/>
        </authorList>
    </citation>
    <scope>NUCLEOTIDE SEQUENCE [LARGE SCALE GENOMIC DNA]</scope>
    <source>
        <strain evidence="4 5">PLY_AMNH</strain>
    </source>
</reference>
<keyword evidence="1" id="KW-0732">Signal</keyword>
<feature type="compositionally biased region" description="Low complexity" evidence="2">
    <location>
        <begin position="177"/>
        <end position="188"/>
    </location>
</feature>
<organism evidence="4 5">
    <name type="scientific">Cymbomonas tetramitiformis</name>
    <dbReference type="NCBI Taxonomy" id="36881"/>
    <lineage>
        <taxon>Eukaryota</taxon>
        <taxon>Viridiplantae</taxon>
        <taxon>Chlorophyta</taxon>
        <taxon>Pyramimonadophyceae</taxon>
        <taxon>Pyramimonadales</taxon>
        <taxon>Pyramimonadaceae</taxon>
        <taxon>Cymbomonas</taxon>
    </lineage>
</organism>
<dbReference type="InterPro" id="IPR055401">
    <property type="entry name" value="CEMIP_beta-hel_dom"/>
</dbReference>
<evidence type="ECO:0000259" key="3">
    <source>
        <dbReference type="Pfam" id="PF24606"/>
    </source>
</evidence>
<feature type="region of interest" description="Disordered" evidence="2">
    <location>
        <begin position="148"/>
        <end position="206"/>
    </location>
</feature>
<comment type="caution">
    <text evidence="4">The sequence shown here is derived from an EMBL/GenBank/DDBJ whole genome shotgun (WGS) entry which is preliminary data.</text>
</comment>
<dbReference type="PANTHER" id="PTHR46769">
    <property type="entry name" value="POLYCYSTIC KIDNEY AND HEPATIC DISEASE 1 (AUTOSOMAL RECESSIVE)-LIKE 1"/>
    <property type="match status" value="1"/>
</dbReference>
<feature type="compositionally biased region" description="Low complexity" evidence="2">
    <location>
        <begin position="160"/>
        <end position="170"/>
    </location>
</feature>
<dbReference type="EMBL" id="LGRX02026674">
    <property type="protein sequence ID" value="KAK3250496.1"/>
    <property type="molecule type" value="Genomic_DNA"/>
</dbReference>
<feature type="compositionally biased region" description="Pro residues" evidence="2">
    <location>
        <begin position="394"/>
        <end position="440"/>
    </location>
</feature>
<dbReference type="Pfam" id="PF24606">
    <property type="entry name" value="CEMIP_beta-hel"/>
    <property type="match status" value="1"/>
</dbReference>
<evidence type="ECO:0000256" key="2">
    <source>
        <dbReference type="SAM" id="MobiDB-lite"/>
    </source>
</evidence>
<evidence type="ECO:0000313" key="5">
    <source>
        <dbReference type="Proteomes" id="UP001190700"/>
    </source>
</evidence>
<feature type="region of interest" description="Disordered" evidence="2">
    <location>
        <begin position="385"/>
        <end position="442"/>
    </location>
</feature>
<dbReference type="PANTHER" id="PTHR46769:SF2">
    <property type="entry name" value="FIBROCYSTIN-L ISOFORM 2 PRECURSOR-RELATED"/>
    <property type="match status" value="1"/>
</dbReference>
<proteinExistence type="predicted"/>
<accession>A0AAE0C8N5</accession>
<feature type="compositionally biased region" description="Pro residues" evidence="2">
    <location>
        <begin position="148"/>
        <end position="159"/>
    </location>
</feature>
<name>A0AAE0C8N5_9CHLO</name>
<gene>
    <name evidence="4" type="ORF">CYMTET_40126</name>
</gene>